<dbReference type="InterPro" id="IPR032821">
    <property type="entry name" value="PKS_assoc"/>
</dbReference>
<dbReference type="Pfam" id="PF23114">
    <property type="entry name" value="NAD-bd_HRPKS_sdrA"/>
    <property type="match status" value="1"/>
</dbReference>
<dbReference type="InterPro" id="IPR049552">
    <property type="entry name" value="PKS_DH_N"/>
</dbReference>
<dbReference type="SUPFAM" id="SSF52151">
    <property type="entry name" value="FabD/lysophospholipase-like"/>
    <property type="match status" value="1"/>
</dbReference>
<comment type="caution">
    <text evidence="11">The sequence shown here is derived from an EMBL/GenBank/DDBJ whole genome shotgun (WGS) entry which is preliminary data.</text>
</comment>
<feature type="domain" description="Carrier" evidence="8">
    <location>
        <begin position="2502"/>
        <end position="2579"/>
    </location>
</feature>
<evidence type="ECO:0000259" key="9">
    <source>
        <dbReference type="PROSITE" id="PS52004"/>
    </source>
</evidence>
<evidence type="ECO:0000259" key="10">
    <source>
        <dbReference type="PROSITE" id="PS52019"/>
    </source>
</evidence>
<reference evidence="11" key="2">
    <citation type="submission" date="2020-03" db="EMBL/GenBank/DDBJ databases">
        <authorList>
            <person name="Fu F.-F."/>
            <person name="Chen J."/>
        </authorList>
    </citation>
    <scope>NUCLEOTIDE SEQUENCE</scope>
    <source>
        <strain evidence="11">Lc1</strain>
    </source>
</reference>
<keyword evidence="4" id="KW-0560">Oxidoreductase</keyword>
<evidence type="ECO:0000256" key="3">
    <source>
        <dbReference type="ARBA" id="ARBA00022679"/>
    </source>
</evidence>
<dbReference type="InterPro" id="IPR049551">
    <property type="entry name" value="PKS_DH_C"/>
</dbReference>
<dbReference type="PANTHER" id="PTHR43775:SF29">
    <property type="entry name" value="ASPERFURANONE POLYKETIDE SYNTHASE AFOG-RELATED"/>
    <property type="match status" value="1"/>
</dbReference>
<feature type="domain" description="PKS/mFAS DH" evidence="10">
    <location>
        <begin position="1003"/>
        <end position="1346"/>
    </location>
</feature>
<dbReference type="InterPro" id="IPR009081">
    <property type="entry name" value="PP-bd_ACP"/>
</dbReference>
<dbReference type="InterPro" id="IPR036291">
    <property type="entry name" value="NAD(P)-bd_dom_sf"/>
</dbReference>
<dbReference type="GO" id="GO:0031177">
    <property type="term" value="F:phosphopantetheine binding"/>
    <property type="evidence" value="ECO:0007669"/>
    <property type="project" value="InterPro"/>
</dbReference>
<feature type="active site" description="Proton donor; for dehydratase activity" evidence="6">
    <location>
        <position position="1248"/>
    </location>
</feature>
<dbReference type="RefSeq" id="XP_045258336.1">
    <property type="nucleotide sequence ID" value="XM_045401334.1"/>
</dbReference>
<dbReference type="Gene3D" id="3.40.366.10">
    <property type="entry name" value="Malonyl-Coenzyme A Acyl Carrier Protein, domain 2"/>
    <property type="match status" value="1"/>
</dbReference>
<dbReference type="PANTHER" id="PTHR43775">
    <property type="entry name" value="FATTY ACID SYNTHASE"/>
    <property type="match status" value="1"/>
</dbReference>
<evidence type="ECO:0000313" key="11">
    <source>
        <dbReference type="EMBL" id="KAF3799176.1"/>
    </source>
</evidence>
<dbReference type="InterPro" id="IPR036736">
    <property type="entry name" value="ACP-like_sf"/>
</dbReference>
<dbReference type="Proteomes" id="UP000613401">
    <property type="component" value="Unassembled WGS sequence"/>
</dbReference>
<dbReference type="InterPro" id="IPR016039">
    <property type="entry name" value="Thiolase-like"/>
</dbReference>
<dbReference type="InterPro" id="IPR020807">
    <property type="entry name" value="PKS_DH"/>
</dbReference>
<dbReference type="InterPro" id="IPR014030">
    <property type="entry name" value="Ketoacyl_synth_N"/>
</dbReference>
<dbReference type="InterPro" id="IPR056501">
    <property type="entry name" value="NAD-bd_HRPKS_sdrA"/>
</dbReference>
<dbReference type="CDD" id="cd00833">
    <property type="entry name" value="PKS"/>
    <property type="match status" value="1"/>
</dbReference>
<dbReference type="GO" id="GO:0030639">
    <property type="term" value="P:polyketide biosynthetic process"/>
    <property type="evidence" value="ECO:0007669"/>
    <property type="project" value="UniProtKB-ARBA"/>
</dbReference>
<dbReference type="Gene3D" id="3.40.47.10">
    <property type="match status" value="1"/>
</dbReference>
<dbReference type="SMART" id="SM00823">
    <property type="entry name" value="PKS_PP"/>
    <property type="match status" value="1"/>
</dbReference>
<dbReference type="EMBL" id="WVTB01000085">
    <property type="protein sequence ID" value="KAF3799176.1"/>
    <property type="molecule type" value="Genomic_DNA"/>
</dbReference>
<keyword evidence="3" id="KW-0808">Transferase</keyword>
<evidence type="ECO:0000256" key="2">
    <source>
        <dbReference type="ARBA" id="ARBA00022553"/>
    </source>
</evidence>
<keyword evidence="2" id="KW-0597">Phosphoprotein</keyword>
<evidence type="ECO:0000256" key="6">
    <source>
        <dbReference type="PROSITE-ProRule" id="PRU01363"/>
    </source>
</evidence>
<dbReference type="GO" id="GO:0004315">
    <property type="term" value="F:3-oxoacyl-[acyl-carrier-protein] synthase activity"/>
    <property type="evidence" value="ECO:0007669"/>
    <property type="project" value="InterPro"/>
</dbReference>
<dbReference type="Pfam" id="PF14765">
    <property type="entry name" value="PS-DH"/>
    <property type="match status" value="1"/>
</dbReference>
<organism evidence="11 12">
    <name type="scientific">Colletotrichum gloeosporioides</name>
    <name type="common">Anthracnose fungus</name>
    <name type="synonym">Glomerella cingulata</name>
    <dbReference type="NCBI Taxonomy" id="474922"/>
    <lineage>
        <taxon>Eukaryota</taxon>
        <taxon>Fungi</taxon>
        <taxon>Dikarya</taxon>
        <taxon>Ascomycota</taxon>
        <taxon>Pezizomycotina</taxon>
        <taxon>Sordariomycetes</taxon>
        <taxon>Hypocreomycetidae</taxon>
        <taxon>Glomerellales</taxon>
        <taxon>Glomerellaceae</taxon>
        <taxon>Colletotrichum</taxon>
        <taxon>Colletotrichum gloeosporioides species complex</taxon>
    </lineage>
</organism>
<dbReference type="Gene3D" id="3.40.50.720">
    <property type="entry name" value="NAD(P)-binding Rossmann-like Domain"/>
    <property type="match status" value="1"/>
</dbReference>
<feature type="compositionally biased region" description="Polar residues" evidence="7">
    <location>
        <begin position="29"/>
        <end position="38"/>
    </location>
</feature>
<dbReference type="PROSITE" id="PS00012">
    <property type="entry name" value="PHOSPHOPANTETHEINE"/>
    <property type="match status" value="1"/>
</dbReference>
<dbReference type="SMART" id="SM00822">
    <property type="entry name" value="PKS_KR"/>
    <property type="match status" value="1"/>
</dbReference>
<dbReference type="InterPro" id="IPR050091">
    <property type="entry name" value="PKS_NRPS_Biosynth_Enz"/>
</dbReference>
<dbReference type="InterPro" id="IPR049900">
    <property type="entry name" value="PKS_mFAS_DH"/>
</dbReference>
<dbReference type="PROSITE" id="PS50075">
    <property type="entry name" value="CARRIER"/>
    <property type="match status" value="1"/>
</dbReference>
<gene>
    <name evidence="11" type="ORF">GCG54_00001215</name>
</gene>
<feature type="region of interest" description="C-terminal hotdog fold" evidence="6">
    <location>
        <begin position="1176"/>
        <end position="1346"/>
    </location>
</feature>
<dbReference type="InterPro" id="IPR020806">
    <property type="entry name" value="PKS_PP-bd"/>
</dbReference>
<dbReference type="SUPFAM" id="SSF55048">
    <property type="entry name" value="Probable ACP-binding domain of malonyl-CoA ACP transacylase"/>
    <property type="match status" value="1"/>
</dbReference>
<feature type="active site" description="Proton acceptor; for dehydratase activity" evidence="6">
    <location>
        <position position="1035"/>
    </location>
</feature>
<dbReference type="PROSITE" id="PS00606">
    <property type="entry name" value="KS3_1"/>
    <property type="match status" value="1"/>
</dbReference>
<dbReference type="Gene3D" id="1.10.1200.10">
    <property type="entry name" value="ACP-like"/>
    <property type="match status" value="1"/>
</dbReference>
<dbReference type="SMART" id="SM00826">
    <property type="entry name" value="PKS_DH"/>
    <property type="match status" value="1"/>
</dbReference>
<dbReference type="InterPro" id="IPR057326">
    <property type="entry name" value="KR_dom"/>
</dbReference>
<dbReference type="Pfam" id="PF00698">
    <property type="entry name" value="Acyl_transf_1"/>
    <property type="match status" value="1"/>
</dbReference>
<protein>
    <submittedName>
        <fullName evidence="11">Reducing polyketide synthase FUB1</fullName>
    </submittedName>
</protein>
<dbReference type="InterPro" id="IPR001227">
    <property type="entry name" value="Ac_transferase_dom_sf"/>
</dbReference>
<feature type="region of interest" description="Disordered" evidence="7">
    <location>
        <begin position="29"/>
        <end position="50"/>
    </location>
</feature>
<dbReference type="SMART" id="SM00827">
    <property type="entry name" value="PKS_AT"/>
    <property type="match status" value="1"/>
</dbReference>
<evidence type="ECO:0000259" key="8">
    <source>
        <dbReference type="PROSITE" id="PS50075"/>
    </source>
</evidence>
<dbReference type="GO" id="GO:0006633">
    <property type="term" value="P:fatty acid biosynthetic process"/>
    <property type="evidence" value="ECO:0007669"/>
    <property type="project" value="InterPro"/>
</dbReference>
<feature type="region of interest" description="N-terminal hotdog fold" evidence="6">
    <location>
        <begin position="1003"/>
        <end position="1142"/>
    </location>
</feature>
<dbReference type="InterPro" id="IPR013968">
    <property type="entry name" value="PKS_KR"/>
</dbReference>
<reference evidence="11" key="1">
    <citation type="journal article" date="2020" name="Phytopathology">
        <title>Genome sequence and comparative analysis of Colletotrichum gloeosporioides isolated from Liriodendron leaves.</title>
        <authorList>
            <person name="Fu F.F."/>
            <person name="Hao Z."/>
            <person name="Wang P."/>
            <person name="Lu Y."/>
            <person name="Xue L.J."/>
            <person name="Wei G."/>
            <person name="Tian Y."/>
            <person name="Baishi H."/>
            <person name="Xu H."/>
            <person name="Shi J."/>
            <person name="Cheng T."/>
            <person name="Wang G."/>
            <person name="Yi Y."/>
            <person name="Chen J."/>
        </authorList>
    </citation>
    <scope>NUCLEOTIDE SEQUENCE</scope>
    <source>
        <strain evidence="11">Lc1</strain>
    </source>
</reference>
<dbReference type="SMART" id="SM00825">
    <property type="entry name" value="PKS_KS"/>
    <property type="match status" value="1"/>
</dbReference>
<keyword evidence="12" id="KW-1185">Reference proteome</keyword>
<dbReference type="Pfam" id="PF00109">
    <property type="entry name" value="ketoacyl-synt"/>
    <property type="match status" value="1"/>
</dbReference>
<evidence type="ECO:0000256" key="7">
    <source>
        <dbReference type="SAM" id="MobiDB-lite"/>
    </source>
</evidence>
<dbReference type="InterPro" id="IPR016036">
    <property type="entry name" value="Malonyl_transacylase_ACP-bd"/>
</dbReference>
<feature type="domain" description="Ketosynthase family 3 (KS3)" evidence="9">
    <location>
        <begin position="57"/>
        <end position="481"/>
    </location>
</feature>
<dbReference type="Pfam" id="PF23297">
    <property type="entry name" value="ACP_SdgA_C"/>
    <property type="match status" value="1"/>
</dbReference>
<dbReference type="SUPFAM" id="SSF51735">
    <property type="entry name" value="NAD(P)-binding Rossmann-fold domains"/>
    <property type="match status" value="1"/>
</dbReference>
<dbReference type="GO" id="GO:0004312">
    <property type="term" value="F:fatty acid synthase activity"/>
    <property type="evidence" value="ECO:0007669"/>
    <property type="project" value="TreeGrafter"/>
</dbReference>
<keyword evidence="5" id="KW-0511">Multifunctional enzyme</keyword>
<dbReference type="Pfam" id="PF16197">
    <property type="entry name" value="KAsynt_C_assoc"/>
    <property type="match status" value="1"/>
</dbReference>
<evidence type="ECO:0000313" key="12">
    <source>
        <dbReference type="Proteomes" id="UP000613401"/>
    </source>
</evidence>
<dbReference type="InterPro" id="IPR006162">
    <property type="entry name" value="Ppantetheine_attach_site"/>
</dbReference>
<proteinExistence type="predicted"/>
<dbReference type="Gene3D" id="3.10.129.110">
    <property type="entry name" value="Polyketide synthase dehydratase"/>
    <property type="match status" value="1"/>
</dbReference>
<dbReference type="InterPro" id="IPR014031">
    <property type="entry name" value="Ketoacyl_synth_C"/>
</dbReference>
<dbReference type="Pfam" id="PF02801">
    <property type="entry name" value="Ketoacyl-synt_C"/>
    <property type="match status" value="1"/>
</dbReference>
<dbReference type="GeneID" id="69008385"/>
<dbReference type="InterPro" id="IPR016035">
    <property type="entry name" value="Acyl_Trfase/lysoPLipase"/>
</dbReference>
<dbReference type="Pfam" id="PF08659">
    <property type="entry name" value="KR"/>
    <property type="match status" value="1"/>
</dbReference>
<dbReference type="Pfam" id="PF21089">
    <property type="entry name" value="PKS_DH_N"/>
    <property type="match status" value="1"/>
</dbReference>
<dbReference type="Gene3D" id="3.30.70.3290">
    <property type="match status" value="1"/>
</dbReference>
<accession>A0A8H4FEV2</accession>
<evidence type="ECO:0000256" key="5">
    <source>
        <dbReference type="ARBA" id="ARBA00023268"/>
    </source>
</evidence>
<keyword evidence="1" id="KW-0596">Phosphopantetheine</keyword>
<dbReference type="PROSITE" id="PS52019">
    <property type="entry name" value="PKS_MFAS_DH"/>
    <property type="match status" value="1"/>
</dbReference>
<dbReference type="InterPro" id="IPR018201">
    <property type="entry name" value="Ketoacyl_synth_AS"/>
</dbReference>
<dbReference type="InterPro" id="IPR014043">
    <property type="entry name" value="Acyl_transferase_dom"/>
</dbReference>
<dbReference type="GO" id="GO:0016491">
    <property type="term" value="F:oxidoreductase activity"/>
    <property type="evidence" value="ECO:0007669"/>
    <property type="project" value="UniProtKB-KW"/>
</dbReference>
<evidence type="ECO:0000256" key="1">
    <source>
        <dbReference type="ARBA" id="ARBA00022450"/>
    </source>
</evidence>
<dbReference type="InterPro" id="IPR042104">
    <property type="entry name" value="PKS_dehydratase_sf"/>
</dbReference>
<sequence length="2589" mass="283691">MASTISLSAKQSTMNWACLSPIVGSDSDSGLGTNSSAGRSPLPENTLAPWSPSIAHDEPVAVVGMACRFSNVESPSKLWDLVTSGRTGRTKIPERSWNAEAWYHPSRQRTGQICTTSGHFLEDISSFDAPFFSISANEAASMDPMQRLGLEISYEAFENAGIPMEKLARSTTGVYSGVMTNDYQMLAEGDPYSLGTNSAAGTGRSMLSNRISWFFDLRGPSLTIDTACSSTLYALHLACQSIKTGECHQALVTGHNLILNPTFFSQLSAMHMVSPDGISHSFDSSANGYGRGEGMAGVVVKRLSTAIADGDVIRAVIRATGVNSDGKTPGITVPSEEAQADLIREVYERSGLDMAQTSYFEGRITVTAFAWDWHTKRASTIGAARRASGMGRLDVGSVKPNIGHTEGCAGLAGLIKTVLCLEAGLITPIAGLQQINHEIAAENHWINFPMATKSWPGSGLRRASVNSFGFGGANAHLVLDDARSYLEEMRIKGRHITKKAGYRTRNSINQSLDTSENRRQLLFAISSFDRQGLGRTAQSLGGFLSQRKPVQFESLAHTLNVRRTSHLFRSFVIAKSQEELVSKLLSVNKEKAQPLEIRSSRSRRLVFLFTGQGAQRPGMAKDLVRECPVFRDSIATSQTYLSSLGCRWELVDLIKNGDAETMSDPEFSQPMCTAVQIALVHVLWYWGVTAAAVIGHSSGEMVAAYAAGAVSHEEAMRVAYYRGLLSTQVSRRLGRPGAMLAVGLSEKSCREFLQRQDFANTVTVACINSPQGVTLSGDAQSISRVEASLKDAGYFARLLRTGGVAYHSPDMQIVGEDFLKALGSLKLRHRPLSVAMFSSVTESLILDAAELNANYWYTNMTSPVRFSGALHNLLLHEGQDGLSPSIHNTTVLEIGPSKTLAGPVGQIMTSAFNSKITTSLSYLSILSAGEDSRDTSLAAAGMLWAMGQAVDLDKVNNLSSRSDKLKLNELPILPSYPWNHSRSYWHKTSPNSTALGALPAPRADLLGVPTAPPNPFEPSWQNVLRQDELPWLEDHAVMGAVLFPAAGYLVIAMEALRTLARKKNYPLYGIELLDVQFETGLTLENHESALESTSRGQGITLTLKPDAMNEWEYDFTIYATSSSPDEWRRLVRGTVVGIRTKNVLRQKEDDFETSSREAEWRSIKRPQLLEVQRSSIDVVDPANFYINLSTIGLKYGPTFQGLNVIRCTPTATACRAGKAYGELMVPDTRSTMPEAYECEYLIHPATLDGIFQLVFAALKAIRAGGMKDAAVPVSLRRAFIASSIPRSVHSKLIGVAAAEYDDDAKGTQAAPKDIIGSLVFSDDTLVEPAVIIDGIILRELPVASGYEAVMDSKSDARENEIERTAQFLWKEDIDQDFDLWKDLILSKTTRLDRCTFFLDRFYHKRPNANAVCIGSTELYGGLLQPAVNDAGTRRTQLLNRCALATSLEEWSTVIGVSSPSTLENSTTEKFDLILLDENVLAEEDLHDDPQRSSGWFFKTLSKGCAAGAWLVLIGGGEKSVLSMSQIMSGVGTLSNIKGIRISDASVDIHSFRDEPASIRPRIKASQEQALQANDAVKESFPHTDIIILEQAYSRNTRAARDIATPLMKRLASTGFRISRATLRQAIAFRDQFKDKIIISLLELGQPFVYDWGHQDFADFQQLVDSASNILWLTTGGLLCPYSERSLLYSPTVGLLRALRAEYPQLVLVHLDVSEVTCSDTPESIVEAILETLRLSRVGEETFYSSETHFETYESEYIEQRGCLFIPRIMAHTEADNYVLLETSSQDGNLLLPTFRGSFNDLESVRLQSPHLWSQTIGESRLGYWVLPERATENARENSPLTGLQKRTSAIIRTSHFVVNPGTCPKRQIENGFEVPMAFHTLGVITGLYEVHSSRTDYSTGDWVLNTTPQPIQPGSIHDVRKLVKLPKSVAKAPAAAAYWLGPISTAYHILSVIGIVSQGDYVVIDVGGNQTLERAFAMVAHRLRARKALIIRRGRLTEQADQNAYSDGPEEVIVSRISCLNRATIRYLQSLANGVKAVVSTTRTKETLDMLISTLSSDGCLIQLDPRKQEDCPDNRRPKSSQIYKFDLQLWDNSASDEYRMAISRVSTWVETGTLTLPDALRQASTSNANDLAMIFESTTHGTEQEDAKIAVSLGHSDEVLMHRKTSASPSDKIDNATMLDNNATYIISGGLGSLGLHTANMLYELGARHLMLLSRSGKAKSSEVLAALMNLERNGCNVDVVACDITSMEDMKRLGSEFSESSRPPLKGIIQSAMVLADSTFANMTFENWQKATAPKIQGSWNLHNLQRFMTEGSSASENNIEDLDFFILLSSVSGVIGNSAQGNYCAGNTFEDVLAHHRRANGMAAVSLNIGLVSDSSHFGTGTMSSFQNIDEYLRVFGHLAPVVVNTAEVLASVKMAIAASNKQNTALTPCPLQIPPQLVVGISSRIRRSRELLNYWSLDRKFDHRAVWRDNAGWEGDQVPKASLPRAKEALALAKDLSSGRLVVEDLLKAKLAQAMTLDIEGVDEAKSLGAYGIDSLKATEMRNWINREFHVDLSIFEILAPTPIAKLAMRILKSCDLVNHDALGL</sequence>
<evidence type="ECO:0000256" key="4">
    <source>
        <dbReference type="ARBA" id="ARBA00023002"/>
    </source>
</evidence>
<dbReference type="InterPro" id="IPR020841">
    <property type="entry name" value="PKS_Beta-ketoAc_synthase_dom"/>
</dbReference>
<dbReference type="SUPFAM" id="SSF53901">
    <property type="entry name" value="Thiolase-like"/>
    <property type="match status" value="1"/>
</dbReference>
<dbReference type="PROSITE" id="PS52004">
    <property type="entry name" value="KS3_2"/>
    <property type="match status" value="1"/>
</dbReference>
<dbReference type="SUPFAM" id="SSF47336">
    <property type="entry name" value="ACP-like"/>
    <property type="match status" value="1"/>
</dbReference>
<name>A0A8H4FEV2_COLGL</name>